<sequence length="151" mass="17106">MSLLYASAKVQDTELKDWRKLQKRPYRSDGSVAGGLFHLLTENTTSSLWRNIAAPETRAGMLFEIEQDIREIVLPYFAKFQNAQTLITQLATKDLPAFSIGDQVEYALCFSGSNAAQKIIDRFLNERMDLLPAVHEAYTKMKKDGPPPFFS</sequence>
<dbReference type="RefSeq" id="WP_020984224.1">
    <property type="nucleotide sequence ID" value="NZ_AHMT02000030.1"/>
</dbReference>
<evidence type="ECO:0000313" key="2">
    <source>
        <dbReference type="Proteomes" id="UP000018747"/>
    </source>
</evidence>
<protein>
    <submittedName>
        <fullName evidence="1">Uncharacterized protein</fullName>
    </submittedName>
</protein>
<accession>V6IDZ9</accession>
<dbReference type="EMBL" id="AHMT02000030">
    <property type="protein sequence ID" value="EQA62573.1"/>
    <property type="molecule type" value="Genomic_DNA"/>
</dbReference>
<proteinExistence type="predicted"/>
<reference evidence="1" key="1">
    <citation type="submission" date="2013-05" db="EMBL/GenBank/DDBJ databases">
        <authorList>
            <person name="Harkins D.M."/>
            <person name="Durkin A.S."/>
            <person name="Brinkac L.M."/>
            <person name="Haft D.H."/>
            <person name="Selengut J.D."/>
            <person name="Sanka R."/>
            <person name="DePew J."/>
            <person name="Purushe J."/>
            <person name="Hartskeerl R.A."/>
            <person name="Ahmed A."/>
            <person name="van der Linden H."/>
            <person name="Goris M.G.A."/>
            <person name="Vinetz J.M."/>
            <person name="Sutton G.G."/>
            <person name="Nierman W.C."/>
            <person name="Fouts D.E."/>
        </authorList>
    </citation>
    <scope>NUCLEOTIDE SEQUENCE [LARGE SCALE GENOMIC DNA]</scope>
    <source>
        <strain evidence="1">L 60</strain>
    </source>
</reference>
<dbReference type="Proteomes" id="UP000018747">
    <property type="component" value="Unassembled WGS sequence"/>
</dbReference>
<organism evidence="1 2">
    <name type="scientific">Leptospira alexanderi serovar Manhao 3 str. L 60</name>
    <dbReference type="NCBI Taxonomy" id="1049759"/>
    <lineage>
        <taxon>Bacteria</taxon>
        <taxon>Pseudomonadati</taxon>
        <taxon>Spirochaetota</taxon>
        <taxon>Spirochaetia</taxon>
        <taxon>Leptospirales</taxon>
        <taxon>Leptospiraceae</taxon>
        <taxon>Leptospira</taxon>
    </lineage>
</organism>
<gene>
    <name evidence="1" type="ORF">LEP1GSC062_3344</name>
</gene>
<name>V6IDZ9_9LEPT</name>
<dbReference type="AlphaFoldDB" id="V6IDZ9"/>
<evidence type="ECO:0000313" key="1">
    <source>
        <dbReference type="EMBL" id="EQA62573.1"/>
    </source>
</evidence>
<comment type="caution">
    <text evidence="1">The sequence shown here is derived from an EMBL/GenBank/DDBJ whole genome shotgun (WGS) entry which is preliminary data.</text>
</comment>
<keyword evidence="2" id="KW-1185">Reference proteome</keyword>